<evidence type="ECO:0000313" key="4">
    <source>
        <dbReference type="Proteomes" id="UP000054937"/>
    </source>
</evidence>
<dbReference type="InterPro" id="IPR011021">
    <property type="entry name" value="Arrestin-like_N"/>
</dbReference>
<dbReference type="SUPFAM" id="SSF81296">
    <property type="entry name" value="E set domains"/>
    <property type="match status" value="1"/>
</dbReference>
<reference evidence="3 4" key="1">
    <citation type="journal article" date="2015" name="Sci. Rep.">
        <title>Genome of the facultative scuticociliatosis pathogen Pseudocohnilembus persalinus provides insight into its virulence through horizontal gene transfer.</title>
        <authorList>
            <person name="Xiong J."/>
            <person name="Wang G."/>
            <person name="Cheng J."/>
            <person name="Tian M."/>
            <person name="Pan X."/>
            <person name="Warren A."/>
            <person name="Jiang C."/>
            <person name="Yuan D."/>
            <person name="Miao W."/>
        </authorList>
    </citation>
    <scope>NUCLEOTIDE SEQUENCE [LARGE SCALE GENOMIC DNA]</scope>
    <source>
        <strain evidence="3">36N120E</strain>
    </source>
</reference>
<comment type="caution">
    <text evidence="3">The sequence shown here is derived from an EMBL/GenBank/DDBJ whole genome shotgun (WGS) entry which is preliminary data.</text>
</comment>
<keyword evidence="4" id="KW-1185">Reference proteome</keyword>
<dbReference type="GO" id="GO:0015031">
    <property type="term" value="P:protein transport"/>
    <property type="evidence" value="ECO:0007669"/>
    <property type="project" value="TreeGrafter"/>
</dbReference>
<dbReference type="InterPro" id="IPR014752">
    <property type="entry name" value="Arrestin-like_C"/>
</dbReference>
<evidence type="ECO:0000256" key="1">
    <source>
        <dbReference type="SAM" id="MobiDB-lite"/>
    </source>
</evidence>
<dbReference type="EMBL" id="LDAU01000060">
    <property type="protein sequence ID" value="KRX08649.1"/>
    <property type="molecule type" value="Genomic_DNA"/>
</dbReference>
<dbReference type="InterPro" id="IPR050357">
    <property type="entry name" value="Arrestin_domain-protein"/>
</dbReference>
<proteinExistence type="predicted"/>
<sequence length="384" mass="45464">MNIKPKSTIEVYTDKDQYIAGETVQGKVLLRIKKEIKTTELFIALVGEIYCKTYVHTADKKLGKWVDIDVKEEKKKLFHLKSFLYKFDDDKVKKGEFNVKFNFQLPEEIDYASMYCKGSYGISRDASQHYQQHVRYNLIAWFQPKAKKKKVQLSGKQIIHIQKIHRFDDLLPKVFMRKNFNFCYCFNTGHIEMGLKLEKLEYKASEQMKFDFEYENYPPGDRKPLSLRWQILRRMIFKGNVFEKIYSQGEIDNCLQKSHTKIIELPLAMTMTHKSQFVEVQNIFQIEYCLPNDVFIPICQEFAITQQNSNIYQKTNNNQSQYKNNENKLKNNDKDFNDDNDNQSDDSRLSDANREEIVVSQVNWNKCNSVLEEIPCMQAPKFNN</sequence>
<name>A0A0V0R2A0_PSEPJ</name>
<organism evidence="3 4">
    <name type="scientific">Pseudocohnilembus persalinus</name>
    <name type="common">Ciliate</name>
    <dbReference type="NCBI Taxonomy" id="266149"/>
    <lineage>
        <taxon>Eukaryota</taxon>
        <taxon>Sar</taxon>
        <taxon>Alveolata</taxon>
        <taxon>Ciliophora</taxon>
        <taxon>Intramacronucleata</taxon>
        <taxon>Oligohymenophorea</taxon>
        <taxon>Scuticociliatia</taxon>
        <taxon>Philasterida</taxon>
        <taxon>Pseudocohnilembidae</taxon>
        <taxon>Pseudocohnilembus</taxon>
    </lineage>
</organism>
<feature type="domain" description="Arrestin-like N-terminal" evidence="2">
    <location>
        <begin position="13"/>
        <end position="128"/>
    </location>
</feature>
<dbReference type="Pfam" id="PF00339">
    <property type="entry name" value="Arrestin_N"/>
    <property type="match status" value="1"/>
</dbReference>
<evidence type="ECO:0000313" key="3">
    <source>
        <dbReference type="EMBL" id="KRX08649.1"/>
    </source>
</evidence>
<dbReference type="InterPro" id="IPR014756">
    <property type="entry name" value="Ig_E-set"/>
</dbReference>
<dbReference type="PANTHER" id="PTHR11188">
    <property type="entry name" value="ARRESTIN DOMAIN CONTAINING PROTEIN"/>
    <property type="match status" value="1"/>
</dbReference>
<feature type="compositionally biased region" description="Basic and acidic residues" evidence="1">
    <location>
        <begin position="325"/>
        <end position="337"/>
    </location>
</feature>
<evidence type="ECO:0000259" key="2">
    <source>
        <dbReference type="Pfam" id="PF00339"/>
    </source>
</evidence>
<dbReference type="GO" id="GO:0005737">
    <property type="term" value="C:cytoplasm"/>
    <property type="evidence" value="ECO:0007669"/>
    <property type="project" value="TreeGrafter"/>
</dbReference>
<feature type="region of interest" description="Disordered" evidence="1">
    <location>
        <begin position="317"/>
        <end position="352"/>
    </location>
</feature>
<dbReference type="AlphaFoldDB" id="A0A0V0R2A0"/>
<protein>
    <submittedName>
        <fullName evidence="3">Immunoglobulin E-set</fullName>
    </submittedName>
</protein>
<gene>
    <name evidence="3" type="ORF">PPERSA_03520</name>
</gene>
<accession>A0A0V0R2A0</accession>
<dbReference type="InParanoid" id="A0A0V0R2A0"/>
<dbReference type="PANTHER" id="PTHR11188:SF17">
    <property type="entry name" value="FI21816P1"/>
    <property type="match status" value="1"/>
</dbReference>
<dbReference type="Gene3D" id="2.60.40.640">
    <property type="match status" value="1"/>
</dbReference>
<dbReference type="Proteomes" id="UP000054937">
    <property type="component" value="Unassembled WGS sequence"/>
</dbReference>